<feature type="compositionally biased region" description="Pro residues" evidence="1">
    <location>
        <begin position="114"/>
        <end position="125"/>
    </location>
</feature>
<comment type="caution">
    <text evidence="3">The sequence shown here is derived from an EMBL/GenBank/DDBJ whole genome shotgun (WGS) entry which is preliminary data.</text>
</comment>
<dbReference type="Proteomes" id="UP001606300">
    <property type="component" value="Unassembled WGS sequence"/>
</dbReference>
<keyword evidence="2" id="KW-0472">Membrane</keyword>
<evidence type="ECO:0000256" key="1">
    <source>
        <dbReference type="SAM" id="MobiDB-lite"/>
    </source>
</evidence>
<organism evidence="3 4">
    <name type="scientific">Pelomonas dachongensis</name>
    <dbReference type="NCBI Taxonomy" id="3299029"/>
    <lineage>
        <taxon>Bacteria</taxon>
        <taxon>Pseudomonadati</taxon>
        <taxon>Pseudomonadota</taxon>
        <taxon>Betaproteobacteria</taxon>
        <taxon>Burkholderiales</taxon>
        <taxon>Sphaerotilaceae</taxon>
        <taxon>Roseateles</taxon>
    </lineage>
</organism>
<keyword evidence="2" id="KW-1133">Transmembrane helix</keyword>
<dbReference type="EMBL" id="JBIGHY010000005">
    <property type="protein sequence ID" value="MFG6415324.1"/>
    <property type="molecule type" value="Genomic_DNA"/>
</dbReference>
<keyword evidence="4" id="KW-1185">Reference proteome</keyword>
<proteinExistence type="predicted"/>
<name>A0ABW7EPR1_9BURK</name>
<feature type="transmembrane region" description="Helical" evidence="2">
    <location>
        <begin position="7"/>
        <end position="27"/>
    </location>
</feature>
<evidence type="ECO:0000313" key="4">
    <source>
        <dbReference type="Proteomes" id="UP001606300"/>
    </source>
</evidence>
<sequence length="188" mass="21841">MRLPRLRFIVLIAMVAATLATLGWWVWGPSGVFVELTRRSWRMEIVVERLRTETGSDWCDEMPEGAYDVKRRVIADPTGVRTEPGEHCRYELLAWRRSWIVKSEGGPGDRPEWPRPPLRVAPPGQPGGERLGRREAYFEIELRDRADHAWICRVDPARWRQLREGMSFRMPVDRFGTANCPAMVESRI</sequence>
<dbReference type="RefSeq" id="WP_394471392.1">
    <property type="nucleotide sequence ID" value="NZ_JBIGHY010000005.1"/>
</dbReference>
<accession>A0ABW7EPR1</accession>
<protein>
    <recommendedName>
        <fullName evidence="5">DUF1850 domain-containing protein</fullName>
    </recommendedName>
</protein>
<feature type="region of interest" description="Disordered" evidence="1">
    <location>
        <begin position="105"/>
        <end position="128"/>
    </location>
</feature>
<evidence type="ECO:0008006" key="5">
    <source>
        <dbReference type="Google" id="ProtNLM"/>
    </source>
</evidence>
<keyword evidence="2" id="KW-0812">Transmembrane</keyword>
<reference evidence="3 4" key="1">
    <citation type="submission" date="2024-09" db="EMBL/GenBank/DDBJ databases">
        <title>Novel species of the genus Pelomonas and Roseateles isolated from streams.</title>
        <authorList>
            <person name="Lu H."/>
        </authorList>
    </citation>
    <scope>NUCLEOTIDE SEQUENCE [LARGE SCALE GENOMIC DNA]</scope>
    <source>
        <strain evidence="3 4">DC23W</strain>
    </source>
</reference>
<evidence type="ECO:0000313" key="3">
    <source>
        <dbReference type="EMBL" id="MFG6415324.1"/>
    </source>
</evidence>
<gene>
    <name evidence="3" type="ORF">ACG02S_15610</name>
</gene>
<evidence type="ECO:0000256" key="2">
    <source>
        <dbReference type="SAM" id="Phobius"/>
    </source>
</evidence>